<dbReference type="EMBL" id="GGEC01057598">
    <property type="protein sequence ID" value="MBX38082.1"/>
    <property type="molecule type" value="Transcribed_RNA"/>
</dbReference>
<protein>
    <submittedName>
        <fullName evidence="2">Uncharacterized protein</fullName>
    </submittedName>
</protein>
<reference evidence="2" key="1">
    <citation type="submission" date="2018-02" db="EMBL/GenBank/DDBJ databases">
        <title>Rhizophora mucronata_Transcriptome.</title>
        <authorList>
            <person name="Meera S.P."/>
            <person name="Sreeshan A."/>
            <person name="Augustine A."/>
        </authorList>
    </citation>
    <scope>NUCLEOTIDE SEQUENCE</scope>
    <source>
        <tissue evidence="2">Leaf</tissue>
    </source>
</reference>
<name>A0A2P2N6K0_RHIMU</name>
<evidence type="ECO:0000256" key="1">
    <source>
        <dbReference type="SAM" id="MobiDB-lite"/>
    </source>
</evidence>
<organism evidence="2">
    <name type="scientific">Rhizophora mucronata</name>
    <name type="common">Asiatic mangrove</name>
    <dbReference type="NCBI Taxonomy" id="61149"/>
    <lineage>
        <taxon>Eukaryota</taxon>
        <taxon>Viridiplantae</taxon>
        <taxon>Streptophyta</taxon>
        <taxon>Embryophyta</taxon>
        <taxon>Tracheophyta</taxon>
        <taxon>Spermatophyta</taxon>
        <taxon>Magnoliopsida</taxon>
        <taxon>eudicotyledons</taxon>
        <taxon>Gunneridae</taxon>
        <taxon>Pentapetalae</taxon>
        <taxon>rosids</taxon>
        <taxon>fabids</taxon>
        <taxon>Malpighiales</taxon>
        <taxon>Rhizophoraceae</taxon>
        <taxon>Rhizophora</taxon>
    </lineage>
</organism>
<accession>A0A2P2N6K0</accession>
<evidence type="ECO:0000313" key="2">
    <source>
        <dbReference type="EMBL" id="MBX38082.1"/>
    </source>
</evidence>
<sequence>MLTRSSLRTHLPANSDYPPPSRQKRHRFAPKVPCKRRYSRWQFKAFK</sequence>
<feature type="compositionally biased region" description="Basic residues" evidence="1">
    <location>
        <begin position="22"/>
        <end position="31"/>
    </location>
</feature>
<proteinExistence type="predicted"/>
<feature type="region of interest" description="Disordered" evidence="1">
    <location>
        <begin position="1"/>
        <end position="31"/>
    </location>
</feature>
<dbReference type="AlphaFoldDB" id="A0A2P2N6K0"/>